<reference evidence="2" key="1">
    <citation type="submission" date="2021-05" db="EMBL/GenBank/DDBJ databases">
        <authorList>
            <person name="Stam R."/>
        </authorList>
    </citation>
    <scope>NUCLEOTIDE SEQUENCE</scope>
    <source>
        <strain evidence="2">CS162</strain>
    </source>
</reference>
<dbReference type="Pfam" id="PF06985">
    <property type="entry name" value="HET"/>
    <property type="match status" value="1"/>
</dbReference>
<dbReference type="GeneID" id="67015797"/>
<protein>
    <recommendedName>
        <fullName evidence="1">Heterokaryon incompatibility domain-containing protein</fullName>
    </recommendedName>
</protein>
<dbReference type="Proteomes" id="UP000676310">
    <property type="component" value="Unassembled WGS sequence"/>
</dbReference>
<dbReference type="PANTHER" id="PTHR24148:SF73">
    <property type="entry name" value="HET DOMAIN PROTEIN (AFU_ORTHOLOGUE AFUA_8G01020)"/>
    <property type="match status" value="1"/>
</dbReference>
<feature type="domain" description="Heterokaryon incompatibility" evidence="1">
    <location>
        <begin position="68"/>
        <end position="261"/>
    </location>
</feature>
<dbReference type="RefSeq" id="XP_043167705.1">
    <property type="nucleotide sequence ID" value="XM_043311770.1"/>
</dbReference>
<sequence>MSSTSQTLDRSYLPPRGVDNDDTAFLSLDPELREIRCVILLPGSGDDPIACELVYTNINENSSARTPYIALSYCWGDIEDTVEIMLYGPSKDSSGAYQEPIIASFRITRNLHIALMALRNDSKQYLWVDALCINQQDPREKTHQVQLMGKIYSSAESVLVWLGPDDEYSRFLMRLWTEHLHPLINRLDGEALSSLYEDLFKSPHPLWDDVAQDETLIQSALNLNDARVDEVSPDRYKKALWISFNGVLGRPWWSRIWIVQEVFLAPRSEGGGRKVQFRIGDNLLHWQDTLHTKTLLPGYGPLSVSQVCHSWYSLIDMDERLVDLDIDFLLRFTSHFCASDPRDKLFALLQLASDTKERMHDPLIRPDYTKSLANVVDDLVRWKPSLSKYRCLFHVGGI</sequence>
<evidence type="ECO:0000313" key="2">
    <source>
        <dbReference type="EMBL" id="CAG5156362.1"/>
    </source>
</evidence>
<evidence type="ECO:0000259" key="1">
    <source>
        <dbReference type="Pfam" id="PF06985"/>
    </source>
</evidence>
<dbReference type="InterPro" id="IPR010730">
    <property type="entry name" value="HET"/>
</dbReference>
<name>A0A8J2I277_9PLEO</name>
<proteinExistence type="predicted"/>
<comment type="caution">
    <text evidence="2">The sequence shown here is derived from an EMBL/GenBank/DDBJ whole genome shotgun (WGS) entry which is preliminary data.</text>
</comment>
<keyword evidence="3" id="KW-1185">Reference proteome</keyword>
<dbReference type="OrthoDB" id="3694075at2759"/>
<gene>
    <name evidence="2" type="ORF">ALTATR162_LOCUS4160</name>
</gene>
<dbReference type="PANTHER" id="PTHR24148">
    <property type="entry name" value="ANKYRIN REPEAT DOMAIN-CONTAINING PROTEIN 39 HOMOLOG-RELATED"/>
    <property type="match status" value="1"/>
</dbReference>
<accession>A0A8J2I277</accession>
<organism evidence="2 3">
    <name type="scientific">Alternaria atra</name>
    <dbReference type="NCBI Taxonomy" id="119953"/>
    <lineage>
        <taxon>Eukaryota</taxon>
        <taxon>Fungi</taxon>
        <taxon>Dikarya</taxon>
        <taxon>Ascomycota</taxon>
        <taxon>Pezizomycotina</taxon>
        <taxon>Dothideomycetes</taxon>
        <taxon>Pleosporomycetidae</taxon>
        <taxon>Pleosporales</taxon>
        <taxon>Pleosporineae</taxon>
        <taxon>Pleosporaceae</taxon>
        <taxon>Alternaria</taxon>
        <taxon>Alternaria sect. Ulocladioides</taxon>
    </lineage>
</organism>
<dbReference type="InterPro" id="IPR052895">
    <property type="entry name" value="HetReg/Transcr_Mod"/>
</dbReference>
<dbReference type="AlphaFoldDB" id="A0A8J2I277"/>
<dbReference type="EMBL" id="CAJRGZ010000017">
    <property type="protein sequence ID" value="CAG5156362.1"/>
    <property type="molecule type" value="Genomic_DNA"/>
</dbReference>
<evidence type="ECO:0000313" key="3">
    <source>
        <dbReference type="Proteomes" id="UP000676310"/>
    </source>
</evidence>